<dbReference type="RefSeq" id="WP_102951930.1">
    <property type="nucleotide sequence ID" value="NZ_CP024847.1"/>
</dbReference>
<dbReference type="Proteomes" id="UP000236655">
    <property type="component" value="Chromosome"/>
</dbReference>
<dbReference type="PANTHER" id="PTHR43085">
    <property type="entry name" value="HEXOKINASE FAMILY MEMBER"/>
    <property type="match status" value="1"/>
</dbReference>
<dbReference type="InterPro" id="IPR011611">
    <property type="entry name" value="PfkB_dom"/>
</dbReference>
<dbReference type="InterPro" id="IPR002173">
    <property type="entry name" value="Carboh/pur_kinase_PfkB_CS"/>
</dbReference>
<evidence type="ECO:0000256" key="1">
    <source>
        <dbReference type="ARBA" id="ARBA00010688"/>
    </source>
</evidence>
<evidence type="ECO:0000256" key="2">
    <source>
        <dbReference type="ARBA" id="ARBA00022679"/>
    </source>
</evidence>
<dbReference type="InterPro" id="IPR002139">
    <property type="entry name" value="Ribo/fructo_kinase"/>
</dbReference>
<dbReference type="GO" id="GO:0008865">
    <property type="term" value="F:fructokinase activity"/>
    <property type="evidence" value="ECO:0007669"/>
    <property type="project" value="UniProtKB-ARBA"/>
</dbReference>
<dbReference type="PROSITE" id="PS00583">
    <property type="entry name" value="PFKB_KINASES_1"/>
    <property type="match status" value="1"/>
</dbReference>
<dbReference type="SUPFAM" id="SSF53613">
    <property type="entry name" value="Ribokinase-like"/>
    <property type="match status" value="1"/>
</dbReference>
<dbReference type="AlphaFoldDB" id="A0A2I7N875"/>
<evidence type="ECO:0000256" key="3">
    <source>
        <dbReference type="ARBA" id="ARBA00022777"/>
    </source>
</evidence>
<dbReference type="PROSITE" id="PS00584">
    <property type="entry name" value="PFKB_KINASES_2"/>
    <property type="match status" value="1"/>
</dbReference>
<evidence type="ECO:0000259" key="5">
    <source>
        <dbReference type="Pfam" id="PF00294"/>
    </source>
</evidence>
<dbReference type="GO" id="GO:0006000">
    <property type="term" value="P:fructose metabolic process"/>
    <property type="evidence" value="ECO:0007669"/>
    <property type="project" value="UniProtKB-ARBA"/>
</dbReference>
<accession>A0A2I7N875</accession>
<feature type="domain" description="Carbohydrate kinase PfkB" evidence="5">
    <location>
        <begin position="1"/>
        <end position="297"/>
    </location>
</feature>
<gene>
    <name evidence="6" type="ORF">CUN60_10150</name>
</gene>
<keyword evidence="7" id="KW-1185">Reference proteome</keyword>
<dbReference type="OrthoDB" id="9779730at2"/>
<dbReference type="Gene3D" id="3.40.1190.20">
    <property type="match status" value="1"/>
</dbReference>
<dbReference type="EMBL" id="CP024847">
    <property type="protein sequence ID" value="AUR52642.1"/>
    <property type="molecule type" value="Genomic_DNA"/>
</dbReference>
<reference evidence="7" key="1">
    <citation type="submission" date="2017-11" db="EMBL/GenBank/DDBJ databases">
        <authorList>
            <person name="Chan K.G."/>
            <person name="Lee L.S."/>
        </authorList>
    </citation>
    <scope>NUCLEOTIDE SEQUENCE [LARGE SCALE GENOMIC DNA]</scope>
    <source>
        <strain evidence="7">DSM 100970</strain>
    </source>
</reference>
<dbReference type="PANTHER" id="PTHR43085:SF54">
    <property type="entry name" value="PUTATIVE-RELATED"/>
    <property type="match status" value="1"/>
</dbReference>
<dbReference type="InterPro" id="IPR050306">
    <property type="entry name" value="PfkB_Carbo_kinase"/>
</dbReference>
<evidence type="ECO:0000313" key="7">
    <source>
        <dbReference type="Proteomes" id="UP000236655"/>
    </source>
</evidence>
<dbReference type="KEGG" id="nba:CUN60_10150"/>
<sequence length="308" mass="33271">MKKVYCIGEVLVDFIGQPEAGIVNSKYFAKHPGGAPANVAAAIAKLGGSSYFLGQVGSDNFGSFLLASLQEVGINTSLVERHGKTTLAFVAIDGFGEREFEFYRGNDSEYKLPELLSLSDDSIIHFGSATALLGGKLKESYFQLLDYATGNGNFISFDPNFREDLISPDLVGEYIHDCRTFISYSNLVKLNKSEAQLISGEDDISAAADAILRLGTEVVIVTLGEKGALLCTNTGQKIIPSKLIKQVDSTGAGDAFIGAILFKLSQNLDPNWEVFVSFANLVGAYTCTSFGAIRAMPYMRDFLSFVNQ</sequence>
<dbReference type="CDD" id="cd01167">
    <property type="entry name" value="bac_FRK"/>
    <property type="match status" value="1"/>
</dbReference>
<dbReference type="PRINTS" id="PR00990">
    <property type="entry name" value="RIBOKINASE"/>
</dbReference>
<dbReference type="InterPro" id="IPR029056">
    <property type="entry name" value="Ribokinase-like"/>
</dbReference>
<name>A0A2I7N875_9NEIS</name>
<evidence type="ECO:0000256" key="4">
    <source>
        <dbReference type="RuleBase" id="RU003704"/>
    </source>
</evidence>
<organism evidence="6 7">
    <name type="scientific">Aquella oligotrophica</name>
    <dbReference type="NCBI Taxonomy" id="2067065"/>
    <lineage>
        <taxon>Bacteria</taxon>
        <taxon>Pseudomonadati</taxon>
        <taxon>Pseudomonadota</taxon>
        <taxon>Betaproteobacteria</taxon>
        <taxon>Neisseriales</taxon>
        <taxon>Neisseriaceae</taxon>
        <taxon>Aquella</taxon>
    </lineage>
</organism>
<keyword evidence="3 4" id="KW-0418">Kinase</keyword>
<protein>
    <submittedName>
        <fullName evidence="6">Carbohydrate kinase</fullName>
    </submittedName>
</protein>
<proteinExistence type="inferred from homology"/>
<evidence type="ECO:0000313" key="6">
    <source>
        <dbReference type="EMBL" id="AUR52642.1"/>
    </source>
</evidence>
<comment type="similarity">
    <text evidence="1 4">Belongs to the carbohydrate kinase PfkB family.</text>
</comment>
<keyword evidence="2 4" id="KW-0808">Transferase</keyword>
<dbReference type="Pfam" id="PF00294">
    <property type="entry name" value="PfkB"/>
    <property type="match status" value="1"/>
</dbReference>